<keyword evidence="3" id="KW-1185">Reference proteome</keyword>
<name>A0A6L5XGF4_9BACT</name>
<dbReference type="EMBL" id="VULT01000026">
    <property type="protein sequence ID" value="MSS18601.1"/>
    <property type="molecule type" value="Genomic_DNA"/>
</dbReference>
<dbReference type="AlphaFoldDB" id="A0A6L5XGF4"/>
<dbReference type="Gene3D" id="1.10.3210.10">
    <property type="entry name" value="Hypothetical protein af1432"/>
    <property type="match status" value="1"/>
</dbReference>
<organism evidence="2 3">
    <name type="scientific">Sodaliphilus pleomorphus</name>
    <dbReference type="NCBI Taxonomy" id="2606626"/>
    <lineage>
        <taxon>Bacteria</taxon>
        <taxon>Pseudomonadati</taxon>
        <taxon>Bacteroidota</taxon>
        <taxon>Bacteroidia</taxon>
        <taxon>Bacteroidales</taxon>
        <taxon>Muribaculaceae</taxon>
        <taxon>Sodaliphilus</taxon>
    </lineage>
</organism>
<dbReference type="RefSeq" id="WP_154328164.1">
    <property type="nucleotide sequence ID" value="NZ_CP045696.1"/>
</dbReference>
<dbReference type="Pfam" id="PF01966">
    <property type="entry name" value="HD"/>
    <property type="match status" value="1"/>
</dbReference>
<feature type="domain" description="HD" evidence="1">
    <location>
        <begin position="29"/>
        <end position="125"/>
    </location>
</feature>
<accession>A0A6L5XGF4</accession>
<sequence length="207" mass="24297">MRDIEPIRVFLEREIVPRYDSFDAGHQRDHVHSVMHTSQQLARYYPQVDRAMLLVAAAYHDLGLALGRERHHIESARILRADTRLLRWFTPAEIDIMADAAEDHRASLGHEPRTIYGRIVAESDRQIDAEVVLRRTMQYTRAHFPGLDKEMQWKRLQEHLHEKYAPGGYLRLWIPESDNALHLAELRAIIAHPEQLRAAFERIYARL</sequence>
<evidence type="ECO:0000313" key="3">
    <source>
        <dbReference type="Proteomes" id="UP000483362"/>
    </source>
</evidence>
<reference evidence="2 3" key="1">
    <citation type="submission" date="2019-08" db="EMBL/GenBank/DDBJ databases">
        <title>In-depth cultivation of the pig gut microbiome towards novel bacterial diversity and tailored functional studies.</title>
        <authorList>
            <person name="Wylensek D."/>
            <person name="Hitch T.C.A."/>
            <person name="Clavel T."/>
        </authorList>
    </citation>
    <scope>NUCLEOTIDE SEQUENCE [LARGE SCALE GENOMIC DNA]</scope>
    <source>
        <strain evidence="2 3">Oil-RF-744-WCA-WT-10</strain>
    </source>
</reference>
<evidence type="ECO:0000259" key="1">
    <source>
        <dbReference type="Pfam" id="PF01966"/>
    </source>
</evidence>
<gene>
    <name evidence="2" type="ORF">FYJ29_12675</name>
</gene>
<evidence type="ECO:0000313" key="2">
    <source>
        <dbReference type="EMBL" id="MSS18601.1"/>
    </source>
</evidence>
<dbReference type="InterPro" id="IPR006674">
    <property type="entry name" value="HD_domain"/>
</dbReference>
<protein>
    <submittedName>
        <fullName evidence="2">HD domain-containing protein</fullName>
    </submittedName>
</protein>
<proteinExistence type="predicted"/>
<dbReference type="SUPFAM" id="SSF109604">
    <property type="entry name" value="HD-domain/PDEase-like"/>
    <property type="match status" value="1"/>
</dbReference>
<comment type="caution">
    <text evidence="2">The sequence shown here is derived from an EMBL/GenBank/DDBJ whole genome shotgun (WGS) entry which is preliminary data.</text>
</comment>
<dbReference type="Proteomes" id="UP000483362">
    <property type="component" value="Unassembled WGS sequence"/>
</dbReference>